<evidence type="ECO:0000259" key="4">
    <source>
        <dbReference type="PROSITE" id="PS51900"/>
    </source>
</evidence>
<dbReference type="Gene3D" id="1.10.150.130">
    <property type="match status" value="1"/>
</dbReference>
<evidence type="ECO:0000256" key="1">
    <source>
        <dbReference type="ARBA" id="ARBA00023125"/>
    </source>
</evidence>
<reference evidence="6" key="1">
    <citation type="journal article" date="2019" name="Int. J. Syst. Evol. Microbiol.">
        <title>The Global Catalogue of Microorganisms (GCM) 10K type strain sequencing project: providing services to taxonomists for standard genome sequencing and annotation.</title>
        <authorList>
            <consortium name="The Broad Institute Genomics Platform"/>
            <consortium name="The Broad Institute Genome Sequencing Center for Infectious Disease"/>
            <person name="Wu L."/>
            <person name="Ma J."/>
        </authorList>
    </citation>
    <scope>NUCLEOTIDE SEQUENCE [LARGE SCALE GENOMIC DNA]</scope>
    <source>
        <strain evidence="6">JCM 17695</strain>
    </source>
</reference>
<comment type="caution">
    <text evidence="5">The sequence shown here is derived from an EMBL/GenBank/DDBJ whole genome shotgun (WGS) entry which is preliminary data.</text>
</comment>
<dbReference type="EMBL" id="JBHTEY010000004">
    <property type="protein sequence ID" value="MFC7615294.1"/>
    <property type="molecule type" value="Genomic_DNA"/>
</dbReference>
<feature type="region of interest" description="Disordered" evidence="3">
    <location>
        <begin position="74"/>
        <end position="114"/>
    </location>
</feature>
<evidence type="ECO:0000256" key="2">
    <source>
        <dbReference type="PROSITE-ProRule" id="PRU01248"/>
    </source>
</evidence>
<proteinExistence type="predicted"/>
<organism evidence="5 6">
    <name type="scientific">Actinokineospora soli</name>
    <dbReference type="NCBI Taxonomy" id="1048753"/>
    <lineage>
        <taxon>Bacteria</taxon>
        <taxon>Bacillati</taxon>
        <taxon>Actinomycetota</taxon>
        <taxon>Actinomycetes</taxon>
        <taxon>Pseudonocardiales</taxon>
        <taxon>Pseudonocardiaceae</taxon>
        <taxon>Actinokineospora</taxon>
    </lineage>
</organism>
<protein>
    <recommendedName>
        <fullName evidence="4">Core-binding (CB) domain-containing protein</fullName>
    </recommendedName>
</protein>
<dbReference type="Proteomes" id="UP001596512">
    <property type="component" value="Unassembled WGS sequence"/>
</dbReference>
<feature type="domain" description="Core-binding (CB)" evidence="4">
    <location>
        <begin position="1"/>
        <end position="49"/>
    </location>
</feature>
<keyword evidence="6" id="KW-1185">Reference proteome</keyword>
<dbReference type="InterPro" id="IPR044068">
    <property type="entry name" value="CB"/>
</dbReference>
<dbReference type="InterPro" id="IPR010998">
    <property type="entry name" value="Integrase_recombinase_N"/>
</dbReference>
<evidence type="ECO:0000313" key="5">
    <source>
        <dbReference type="EMBL" id="MFC7615294.1"/>
    </source>
</evidence>
<name>A0ABW2TNL5_9PSEU</name>
<gene>
    <name evidence="5" type="ORF">ACFQV2_19095</name>
</gene>
<sequence>MVRLGGVDPVAARSAHVKAWLAALSEAGAAVATRDRMLATVKALYTHLADSGLAAGTRRRWTGAGWVWRCRWTAPAAPSPSPPRRSAPSTTPPPRRGGARGRSTRRGRGRWSRCSPWGCASGRSAASTAATCT</sequence>
<feature type="compositionally biased region" description="Basic residues" evidence="3">
    <location>
        <begin position="97"/>
        <end position="111"/>
    </location>
</feature>
<evidence type="ECO:0000256" key="3">
    <source>
        <dbReference type="SAM" id="MobiDB-lite"/>
    </source>
</evidence>
<evidence type="ECO:0000313" key="6">
    <source>
        <dbReference type="Proteomes" id="UP001596512"/>
    </source>
</evidence>
<dbReference type="PROSITE" id="PS51900">
    <property type="entry name" value="CB"/>
    <property type="match status" value="1"/>
</dbReference>
<accession>A0ABW2TNL5</accession>
<feature type="compositionally biased region" description="Pro residues" evidence="3">
    <location>
        <begin position="77"/>
        <end position="95"/>
    </location>
</feature>
<keyword evidence="1 2" id="KW-0238">DNA-binding</keyword>